<keyword evidence="3" id="KW-0813">Transport</keyword>
<dbReference type="SMR" id="A0A0K0E3H4"/>
<dbReference type="PRINTS" id="PR00252">
    <property type="entry name" value="NRIONCHANNEL"/>
</dbReference>
<dbReference type="InterPro" id="IPR006201">
    <property type="entry name" value="Neur_channel"/>
</dbReference>
<dbReference type="STRING" id="6248.A0A0K0E3H4"/>
<evidence type="ECO:0000256" key="3">
    <source>
        <dbReference type="RuleBase" id="RU000687"/>
    </source>
</evidence>
<dbReference type="Pfam" id="PF02931">
    <property type="entry name" value="Neur_chan_LBD"/>
    <property type="match status" value="1"/>
</dbReference>
<keyword evidence="3" id="KW-0812">Transmembrane</keyword>
<dbReference type="InterPro" id="IPR036734">
    <property type="entry name" value="Neur_chan_lig-bd_sf"/>
</dbReference>
<organism evidence="6">
    <name type="scientific">Strongyloides stercoralis</name>
    <name type="common">Threadworm</name>
    <dbReference type="NCBI Taxonomy" id="6248"/>
    <lineage>
        <taxon>Eukaryota</taxon>
        <taxon>Metazoa</taxon>
        <taxon>Ecdysozoa</taxon>
        <taxon>Nematoda</taxon>
        <taxon>Chromadorea</taxon>
        <taxon>Rhabditida</taxon>
        <taxon>Tylenchina</taxon>
        <taxon>Panagrolaimomorpha</taxon>
        <taxon>Strongyloidoidea</taxon>
        <taxon>Strongyloididae</taxon>
        <taxon>Strongyloides</taxon>
    </lineage>
</organism>
<dbReference type="GO" id="GO:0004888">
    <property type="term" value="F:transmembrane signaling receptor activity"/>
    <property type="evidence" value="ECO:0007669"/>
    <property type="project" value="InterPro"/>
</dbReference>
<reference evidence="6" key="1">
    <citation type="submission" date="2015-08" db="UniProtKB">
        <authorList>
            <consortium name="WormBaseParasite"/>
        </authorList>
    </citation>
    <scope>IDENTIFICATION</scope>
</reference>
<protein>
    <submittedName>
        <fullName evidence="6 7">Neur_chan_LBD domain-containing protein</fullName>
    </submittedName>
</protein>
<dbReference type="GO" id="GO:0005230">
    <property type="term" value="F:extracellular ligand-gated monoatomic ion channel activity"/>
    <property type="evidence" value="ECO:0007669"/>
    <property type="project" value="InterPro"/>
</dbReference>
<evidence type="ECO:0000313" key="5">
    <source>
        <dbReference type="Proteomes" id="UP000035681"/>
    </source>
</evidence>
<name>A0A0K0E3H4_STRER</name>
<dbReference type="InterPro" id="IPR018000">
    <property type="entry name" value="Neurotransmitter_ion_chnl_CS"/>
</dbReference>
<feature type="signal peptide" evidence="3">
    <location>
        <begin position="1"/>
        <end position="23"/>
    </location>
</feature>
<keyword evidence="3" id="KW-1133">Transmembrane helix</keyword>
<keyword evidence="3" id="KW-0732">Signal</keyword>
<keyword evidence="2 3" id="KW-0472">Membrane</keyword>
<proteinExistence type="inferred from homology"/>
<feature type="transmembrane region" description="Helical" evidence="3">
    <location>
        <begin position="293"/>
        <end position="311"/>
    </location>
</feature>
<feature type="domain" description="Neurotransmitter-gated ion-channel ligand-binding" evidence="4">
    <location>
        <begin position="66"/>
        <end position="212"/>
    </location>
</feature>
<dbReference type="PROSITE" id="PS00236">
    <property type="entry name" value="NEUROTR_ION_CHANNEL"/>
    <property type="match status" value="1"/>
</dbReference>
<dbReference type="GO" id="GO:0016020">
    <property type="term" value="C:membrane"/>
    <property type="evidence" value="ECO:0007669"/>
    <property type="project" value="UniProtKB-SubCell"/>
</dbReference>
<dbReference type="Gene3D" id="2.70.170.10">
    <property type="entry name" value="Neurotransmitter-gated ion-channel ligand-binding domain"/>
    <property type="match status" value="1"/>
</dbReference>
<dbReference type="PANTHER" id="PTHR18945">
    <property type="entry name" value="NEUROTRANSMITTER GATED ION CHANNEL"/>
    <property type="match status" value="1"/>
</dbReference>
<dbReference type="SUPFAM" id="SSF63712">
    <property type="entry name" value="Nicotinic receptor ligand binding domain-like"/>
    <property type="match status" value="1"/>
</dbReference>
<feature type="chain" id="PRO_5022251610" evidence="3">
    <location>
        <begin position="24"/>
        <end position="492"/>
    </location>
</feature>
<comment type="similarity">
    <text evidence="3">Belongs to the ligand-gated ion channel (TC 1.A.9) family.</text>
</comment>
<dbReference type="InterPro" id="IPR006202">
    <property type="entry name" value="Neur_chan_lig-bd"/>
</dbReference>
<keyword evidence="3" id="KW-0406">Ion transport</keyword>
<keyword evidence="5" id="KW-1185">Reference proteome</keyword>
<feature type="transmembrane region" description="Helical" evidence="3">
    <location>
        <begin position="473"/>
        <end position="491"/>
    </location>
</feature>
<keyword evidence="3" id="KW-0407">Ion channel</keyword>
<comment type="subcellular location">
    <subcellularLocation>
        <location evidence="1">Membrane</location>
        <topology evidence="1">Multi-pass membrane protein</topology>
    </subcellularLocation>
</comment>
<dbReference type="WBParaSite" id="TCONS_00005719.p1">
    <property type="protein sequence ID" value="TCONS_00005719.p1"/>
    <property type="gene ID" value="XLOC_003968"/>
</dbReference>
<feature type="transmembrane region" description="Helical" evidence="3">
    <location>
        <begin position="323"/>
        <end position="343"/>
    </location>
</feature>
<dbReference type="CDD" id="cd18989">
    <property type="entry name" value="LGIC_ECD_cation"/>
    <property type="match status" value="1"/>
</dbReference>
<dbReference type="WBParaSite" id="SSTP_0000404600.1">
    <property type="protein sequence ID" value="SSTP_0000404600.1"/>
    <property type="gene ID" value="SSTP_0000404600"/>
</dbReference>
<sequence>MRILFYLISFIIIFFYTVEKVTTEDSVSISELKDGNKVITPGQESETSDIEIIDYVNTTYGEDSSNLHKLIFQNYSRKVIPIRNISAHLDVYVYLYINHLTINQKEQTMTVHGQLYSTWTDEFAVWNPNDFNNIRQTYARYWDIWTPDFRVANSAGGIYSYFDINKRTHATLVYVGANKTKVEITPTFSIKIGCIFDFSKYPFDEQNCSIRLFLLDPMSRLRIKIYYDLNPTIHLSWGNKDNKTVISEWEFVSVTNNITYHINGNHSLTPPKDPSHFDFSWSLYSCYIKVRRFSGYFLPTCVLPFITCWLLNTSTFIIHERQVSICIALINLIIQSIFINDTIYQIPPTSGGKPMYTYCLTTLMITSAITLFIHLIINVQKKVQIDENNYEVQSIIPNIMDESIKKYLTCFSPKNDTKLPKHVSSLARGMPDMENISNTETTSTVLSNSTVELEEKIEKNSNEEEFCILRIRYIFAFLHFFILIVLLGLVYF</sequence>
<feature type="transmembrane region" description="Helical" evidence="3">
    <location>
        <begin position="355"/>
        <end position="377"/>
    </location>
</feature>
<evidence type="ECO:0000256" key="1">
    <source>
        <dbReference type="ARBA" id="ARBA00004141"/>
    </source>
</evidence>
<accession>A0A0K0E3H4</accession>
<evidence type="ECO:0000313" key="6">
    <source>
        <dbReference type="WBParaSite" id="SSTP_0000404600.1"/>
    </source>
</evidence>
<dbReference type="Proteomes" id="UP000035681">
    <property type="component" value="Unplaced"/>
</dbReference>
<evidence type="ECO:0000259" key="4">
    <source>
        <dbReference type="Pfam" id="PF02931"/>
    </source>
</evidence>
<evidence type="ECO:0000256" key="2">
    <source>
        <dbReference type="ARBA" id="ARBA00023136"/>
    </source>
</evidence>
<evidence type="ECO:0000313" key="7">
    <source>
        <dbReference type="WBParaSite" id="TCONS_00005719.p1"/>
    </source>
</evidence>
<dbReference type="AlphaFoldDB" id="A0A0K0E3H4"/>